<dbReference type="Gene3D" id="3.80.10.10">
    <property type="entry name" value="Ribonuclease Inhibitor"/>
    <property type="match status" value="1"/>
</dbReference>
<dbReference type="EMBL" id="JAUEPT010000049">
    <property type="protein sequence ID" value="KAK0437313.1"/>
    <property type="molecule type" value="Genomic_DNA"/>
</dbReference>
<evidence type="ECO:0000313" key="3">
    <source>
        <dbReference type="Proteomes" id="UP001175226"/>
    </source>
</evidence>
<keyword evidence="3" id="KW-1185">Reference proteome</keyword>
<dbReference type="SUPFAM" id="SSF52047">
    <property type="entry name" value="RNI-like"/>
    <property type="match status" value="1"/>
</dbReference>
<evidence type="ECO:0000313" key="2">
    <source>
        <dbReference type="EMBL" id="KAK0437313.1"/>
    </source>
</evidence>
<accession>A0AA39MKK5</accession>
<dbReference type="InterPro" id="IPR001810">
    <property type="entry name" value="F-box_dom"/>
</dbReference>
<dbReference type="Pfam" id="PF00646">
    <property type="entry name" value="F-box"/>
    <property type="match status" value="1"/>
</dbReference>
<feature type="domain" description="F-box" evidence="1">
    <location>
        <begin position="3"/>
        <end position="35"/>
    </location>
</feature>
<dbReference type="InterPro" id="IPR032675">
    <property type="entry name" value="LRR_dom_sf"/>
</dbReference>
<dbReference type="AlphaFoldDB" id="A0AA39MKK5"/>
<proteinExistence type="predicted"/>
<sequence length="344" mass="39117">MFFSLPFELLRRISSLLSLEEKKNLRLTSKTLGSVTTPLVFVTVSLSLNQDRRYQRCISFLEALGTRDDPAQHIRTLRIYVLFDPPYDKGGFWYDISNRRRSRLIQKRLLEALPCLVSLQSLYFSGFYPGELDLSAVNAIMLALGKFPLLSLLDIGLRHSQSLYLYFHDLDRISFNGEHMLDVVSSLVARSPNLIRLHLSTPRRTSAVPAAILSIFSGLHKGRHSRVEQLTVEGALIIILPLSDVPIIVPHLRHLSSLRIHIVDVAEEFWSALLIEKIHLRDVSVDIVNDPLLEYIESYSGARSLMLITEHEANNGSSKFWHNILPRHADTLVELYIKPKYAGG</sequence>
<name>A0AA39MKK5_9AGAR</name>
<gene>
    <name evidence="2" type="ORF">EV421DRAFT_1026498</name>
</gene>
<reference evidence="2" key="1">
    <citation type="submission" date="2023-06" db="EMBL/GenBank/DDBJ databases">
        <authorList>
            <consortium name="Lawrence Berkeley National Laboratory"/>
            <person name="Ahrendt S."/>
            <person name="Sahu N."/>
            <person name="Indic B."/>
            <person name="Wong-Bajracharya J."/>
            <person name="Merenyi Z."/>
            <person name="Ke H.-M."/>
            <person name="Monk M."/>
            <person name="Kocsube S."/>
            <person name="Drula E."/>
            <person name="Lipzen A."/>
            <person name="Balint B."/>
            <person name="Henrissat B."/>
            <person name="Andreopoulos B."/>
            <person name="Martin F.M."/>
            <person name="Harder C.B."/>
            <person name="Rigling D."/>
            <person name="Ford K.L."/>
            <person name="Foster G.D."/>
            <person name="Pangilinan J."/>
            <person name="Papanicolaou A."/>
            <person name="Barry K."/>
            <person name="LaButti K."/>
            <person name="Viragh M."/>
            <person name="Koriabine M."/>
            <person name="Yan M."/>
            <person name="Riley R."/>
            <person name="Champramary S."/>
            <person name="Plett K.L."/>
            <person name="Tsai I.J."/>
            <person name="Slot J."/>
            <person name="Sipos G."/>
            <person name="Plett J."/>
            <person name="Nagy L.G."/>
            <person name="Grigoriev I.V."/>
        </authorList>
    </citation>
    <scope>NUCLEOTIDE SEQUENCE</scope>
    <source>
        <strain evidence="2">FPL87.14</strain>
    </source>
</reference>
<comment type="caution">
    <text evidence="2">The sequence shown here is derived from an EMBL/GenBank/DDBJ whole genome shotgun (WGS) entry which is preliminary data.</text>
</comment>
<evidence type="ECO:0000259" key="1">
    <source>
        <dbReference type="Pfam" id="PF00646"/>
    </source>
</evidence>
<organism evidence="2 3">
    <name type="scientific">Armillaria borealis</name>
    <dbReference type="NCBI Taxonomy" id="47425"/>
    <lineage>
        <taxon>Eukaryota</taxon>
        <taxon>Fungi</taxon>
        <taxon>Dikarya</taxon>
        <taxon>Basidiomycota</taxon>
        <taxon>Agaricomycotina</taxon>
        <taxon>Agaricomycetes</taxon>
        <taxon>Agaricomycetidae</taxon>
        <taxon>Agaricales</taxon>
        <taxon>Marasmiineae</taxon>
        <taxon>Physalacriaceae</taxon>
        <taxon>Armillaria</taxon>
    </lineage>
</organism>
<dbReference type="Proteomes" id="UP001175226">
    <property type="component" value="Unassembled WGS sequence"/>
</dbReference>
<protein>
    <recommendedName>
        <fullName evidence="1">F-box domain-containing protein</fullName>
    </recommendedName>
</protein>